<sequence>MFSDEEDFSDEALQLPDSPGSMLAPEKNAEEEFRDLVSKREMIEKKMNDVDELARQVKFAMELQKAMTDCYSNRVSTFPIETVLELRSLSSGSLLINFSIKNNTANELIDWTISASLTPSSLAESSEGSCSQSITLASLLPGEEFSSELFFPQSYLKLPSIVRLNLKKTFNIGNETKCIITQLHSEHISLRDLLCPITSVQLSSKEDERTSVIGVKLHSAFAMFPCGSSKWLSRR</sequence>
<evidence type="ECO:0000256" key="1">
    <source>
        <dbReference type="SAM" id="MobiDB-lite"/>
    </source>
</evidence>
<dbReference type="WBParaSite" id="HCON_00028315-00001">
    <property type="protein sequence ID" value="HCON_00028315-00001"/>
    <property type="gene ID" value="HCON_00028315"/>
</dbReference>
<dbReference type="OrthoDB" id="5844809at2759"/>
<keyword evidence="2" id="KW-1185">Reference proteome</keyword>
<dbReference type="AlphaFoldDB" id="A0A7I5E6F6"/>
<accession>A0A7I5E6F6</accession>
<reference evidence="3" key="1">
    <citation type="submission" date="2020-12" db="UniProtKB">
        <authorList>
            <consortium name="WormBaseParasite"/>
        </authorList>
    </citation>
    <scope>IDENTIFICATION</scope>
    <source>
        <strain evidence="3">MHco3</strain>
    </source>
</reference>
<evidence type="ECO:0000313" key="3">
    <source>
        <dbReference type="WBParaSite" id="HCON_00028315-00001"/>
    </source>
</evidence>
<name>A0A7I5E6F6_HAECO</name>
<proteinExistence type="predicted"/>
<protein>
    <submittedName>
        <fullName evidence="3">Hydrocephalus-inducing protein homolog</fullName>
    </submittedName>
</protein>
<feature type="compositionally biased region" description="Acidic residues" evidence="1">
    <location>
        <begin position="1"/>
        <end position="10"/>
    </location>
</feature>
<dbReference type="Proteomes" id="UP000025227">
    <property type="component" value="Unplaced"/>
</dbReference>
<feature type="region of interest" description="Disordered" evidence="1">
    <location>
        <begin position="1"/>
        <end position="28"/>
    </location>
</feature>
<dbReference type="OMA" id="ELIDWTI"/>
<evidence type="ECO:0000313" key="2">
    <source>
        <dbReference type="Proteomes" id="UP000025227"/>
    </source>
</evidence>
<organism evidence="2 3">
    <name type="scientific">Haemonchus contortus</name>
    <name type="common">Barber pole worm</name>
    <dbReference type="NCBI Taxonomy" id="6289"/>
    <lineage>
        <taxon>Eukaryota</taxon>
        <taxon>Metazoa</taxon>
        <taxon>Ecdysozoa</taxon>
        <taxon>Nematoda</taxon>
        <taxon>Chromadorea</taxon>
        <taxon>Rhabditida</taxon>
        <taxon>Rhabditina</taxon>
        <taxon>Rhabditomorpha</taxon>
        <taxon>Strongyloidea</taxon>
        <taxon>Trichostrongylidae</taxon>
        <taxon>Haemonchus</taxon>
    </lineage>
</organism>